<evidence type="ECO:0000313" key="4">
    <source>
        <dbReference type="EMBL" id="SDS08502.1"/>
    </source>
</evidence>
<feature type="region of interest" description="Disordered" evidence="1">
    <location>
        <begin position="432"/>
        <end position="461"/>
    </location>
</feature>
<dbReference type="Proteomes" id="UP000199700">
    <property type="component" value="Chromosome"/>
</dbReference>
<evidence type="ECO:0000256" key="1">
    <source>
        <dbReference type="SAM" id="MobiDB-lite"/>
    </source>
</evidence>
<feature type="compositionally biased region" description="Acidic residues" evidence="1">
    <location>
        <begin position="98"/>
        <end position="128"/>
    </location>
</feature>
<feature type="compositionally biased region" description="Low complexity" evidence="1">
    <location>
        <begin position="449"/>
        <end position="461"/>
    </location>
</feature>
<dbReference type="OrthoDB" id="4808604at2"/>
<sequence length="494" mass="50476">MKRLALAASIALAVSTIGVGPAVANSLDTPPELTTQENAQSPGAEAENVTDAVDPGENGSPADQGGDDAQGDAGQGQNGGHDGVETADPGAPTSPGEDTADSDGDKDDATEDASDDGSDGAEESEPIEADFSLEKTTMTAEEIGDPETGIRYTIDSLKTGDVVTAEPGEDSSTTVEEDGTFSGAIMGNSELKTGDTLDVTVTVEREGQESKTFSGSVEVVAADDEDEDEEPPSAELTVSPQSQGLHEFLTDGVSLMLVNCVVDEEVTFRISTQTDPDTTVWEDTQMAGEDAAGASTFVPDGEGGADWVGDYLVTASCGDQSVETTFTVTADDSAVDPKLAIDPETVSGKDFVNRDKGVTMTVTACEPGSDVQFKVWGHEPSEKLYDRTVEANENGAASVQVYGLENNPDAYAGTYKVIAVCMDQSMEGQFVVTGGGAGDPDGGSDDSGEAGNSGNAGSMPRTGAELTGLGAGAVLILAGAATIISARRRAQFGS</sequence>
<dbReference type="RefSeq" id="WP_092103987.1">
    <property type="nucleotide sequence ID" value="NZ_LT629739.1"/>
</dbReference>
<evidence type="ECO:0008006" key="6">
    <source>
        <dbReference type="Google" id="ProtNLM"/>
    </source>
</evidence>
<protein>
    <recommendedName>
        <fullName evidence="6">LPXTG-motif cell wall anchor domain-containing protein</fullName>
    </recommendedName>
</protein>
<reference evidence="4" key="1">
    <citation type="submission" date="2016-10" db="EMBL/GenBank/DDBJ databases">
        <authorList>
            <person name="Varghese N."/>
            <person name="Submissions S."/>
        </authorList>
    </citation>
    <scope>NUCLEOTIDE SEQUENCE [LARGE SCALE GENOMIC DNA]</scope>
    <source>
        <strain evidence="4">DSM 22082</strain>
    </source>
</reference>
<accession>A0A1H1PBB0</accession>
<feature type="signal peptide" evidence="3">
    <location>
        <begin position="1"/>
        <end position="24"/>
    </location>
</feature>
<keyword evidence="3" id="KW-0732">Signal</keyword>
<keyword evidence="5" id="KW-1185">Reference proteome</keyword>
<organism evidence="4 5">
    <name type="scientific">Brevibacterium sandarakinum</name>
    <dbReference type="NCBI Taxonomy" id="629680"/>
    <lineage>
        <taxon>Bacteria</taxon>
        <taxon>Bacillati</taxon>
        <taxon>Actinomycetota</taxon>
        <taxon>Actinomycetes</taxon>
        <taxon>Micrococcales</taxon>
        <taxon>Brevibacteriaceae</taxon>
        <taxon>Brevibacterium</taxon>
    </lineage>
</organism>
<feature type="transmembrane region" description="Helical" evidence="2">
    <location>
        <begin position="466"/>
        <end position="486"/>
    </location>
</feature>
<evidence type="ECO:0000256" key="2">
    <source>
        <dbReference type="SAM" id="Phobius"/>
    </source>
</evidence>
<keyword evidence="2" id="KW-0812">Transmembrane</keyword>
<keyword evidence="2" id="KW-0472">Membrane</keyword>
<feature type="compositionally biased region" description="Polar residues" evidence="1">
    <location>
        <begin position="26"/>
        <end position="41"/>
    </location>
</feature>
<feature type="region of interest" description="Disordered" evidence="1">
    <location>
        <begin position="21"/>
        <end position="139"/>
    </location>
</feature>
<evidence type="ECO:0000313" key="5">
    <source>
        <dbReference type="Proteomes" id="UP000199700"/>
    </source>
</evidence>
<keyword evidence="2" id="KW-1133">Transmembrane helix</keyword>
<dbReference type="EMBL" id="LT629739">
    <property type="protein sequence ID" value="SDS08502.1"/>
    <property type="molecule type" value="Genomic_DNA"/>
</dbReference>
<proteinExistence type="predicted"/>
<gene>
    <name evidence="4" type="ORF">SAMN04489751_1189</name>
</gene>
<feature type="chain" id="PRO_5009256354" description="LPXTG-motif cell wall anchor domain-containing protein" evidence="3">
    <location>
        <begin position="25"/>
        <end position="494"/>
    </location>
</feature>
<name>A0A1H1PBB0_BRESA</name>
<dbReference type="AlphaFoldDB" id="A0A1H1PBB0"/>
<evidence type="ECO:0000256" key="3">
    <source>
        <dbReference type="SAM" id="SignalP"/>
    </source>
</evidence>